<accession>A0AAN9LEL3</accession>
<feature type="signal peptide" evidence="1">
    <location>
        <begin position="1"/>
        <end position="36"/>
    </location>
</feature>
<feature type="chain" id="PRO_5042858183" evidence="1">
    <location>
        <begin position="37"/>
        <end position="83"/>
    </location>
</feature>
<sequence length="83" mass="9355">MIFYTKMETSRKSSLTLAFLLAFFIISSDMIMNSEAESTVYPLGRCTKDSDCKQYCPKCVSCNCVNHTCFCENPPLADNTPTF</sequence>
<gene>
    <name evidence="2" type="ORF">VNO80_26350</name>
</gene>
<keyword evidence="3" id="KW-1185">Reference proteome</keyword>
<reference evidence="2 3" key="1">
    <citation type="submission" date="2024-01" db="EMBL/GenBank/DDBJ databases">
        <title>The genomes of 5 underutilized Papilionoideae crops provide insights into root nodulation and disease resistanc.</title>
        <authorList>
            <person name="Jiang F."/>
        </authorList>
    </citation>
    <scope>NUCLEOTIDE SEQUENCE [LARGE SCALE GENOMIC DNA]</scope>
    <source>
        <strain evidence="2">JINMINGXINNONG_FW02</strain>
        <tissue evidence="2">Leaves</tissue>
    </source>
</reference>
<organism evidence="2 3">
    <name type="scientific">Phaseolus coccineus</name>
    <name type="common">Scarlet runner bean</name>
    <name type="synonym">Phaseolus multiflorus</name>
    <dbReference type="NCBI Taxonomy" id="3886"/>
    <lineage>
        <taxon>Eukaryota</taxon>
        <taxon>Viridiplantae</taxon>
        <taxon>Streptophyta</taxon>
        <taxon>Embryophyta</taxon>
        <taxon>Tracheophyta</taxon>
        <taxon>Spermatophyta</taxon>
        <taxon>Magnoliopsida</taxon>
        <taxon>eudicotyledons</taxon>
        <taxon>Gunneridae</taxon>
        <taxon>Pentapetalae</taxon>
        <taxon>rosids</taxon>
        <taxon>fabids</taxon>
        <taxon>Fabales</taxon>
        <taxon>Fabaceae</taxon>
        <taxon>Papilionoideae</taxon>
        <taxon>50 kb inversion clade</taxon>
        <taxon>NPAAA clade</taxon>
        <taxon>indigoferoid/millettioid clade</taxon>
        <taxon>Phaseoleae</taxon>
        <taxon>Phaseolus</taxon>
    </lineage>
</organism>
<keyword evidence="1" id="KW-0732">Signal</keyword>
<evidence type="ECO:0000313" key="2">
    <source>
        <dbReference type="EMBL" id="KAK7334590.1"/>
    </source>
</evidence>
<dbReference type="EMBL" id="JAYMYR010000010">
    <property type="protein sequence ID" value="KAK7334590.1"/>
    <property type="molecule type" value="Genomic_DNA"/>
</dbReference>
<dbReference type="Proteomes" id="UP001374584">
    <property type="component" value="Unassembled WGS sequence"/>
</dbReference>
<evidence type="ECO:0000256" key="1">
    <source>
        <dbReference type="SAM" id="SignalP"/>
    </source>
</evidence>
<evidence type="ECO:0000313" key="3">
    <source>
        <dbReference type="Proteomes" id="UP001374584"/>
    </source>
</evidence>
<protein>
    <submittedName>
        <fullName evidence="2">Uncharacterized protein</fullName>
    </submittedName>
</protein>
<comment type="caution">
    <text evidence="2">The sequence shown here is derived from an EMBL/GenBank/DDBJ whole genome shotgun (WGS) entry which is preliminary data.</text>
</comment>
<dbReference type="AlphaFoldDB" id="A0AAN9LEL3"/>
<name>A0AAN9LEL3_PHACN</name>
<proteinExistence type="predicted"/>